<dbReference type="RefSeq" id="WP_091314604.1">
    <property type="nucleotide sequence ID" value="NZ_CBCSJU010000003.1"/>
</dbReference>
<evidence type="ECO:0000313" key="2">
    <source>
        <dbReference type="Proteomes" id="UP000199702"/>
    </source>
</evidence>
<reference evidence="2" key="1">
    <citation type="submission" date="2016-10" db="EMBL/GenBank/DDBJ databases">
        <authorList>
            <person name="Varghese N."/>
            <person name="Submissions S."/>
        </authorList>
    </citation>
    <scope>NUCLEOTIDE SEQUENCE [LARGE SCALE GENOMIC DNA]</scope>
    <source>
        <strain evidence="2">DSM 17934</strain>
    </source>
</reference>
<dbReference type="PANTHER" id="PTHR38477:SF1">
    <property type="entry name" value="MUREIN L,D-TRANSPEPTIDASE CATALYTIC DOMAIN FAMILY PROTEIN"/>
    <property type="match status" value="1"/>
</dbReference>
<dbReference type="STRING" id="402734.SAMN05660918_2645"/>
<gene>
    <name evidence="1" type="ORF">SAMN05660918_2645</name>
</gene>
<dbReference type="Proteomes" id="UP000199702">
    <property type="component" value="Unassembled WGS sequence"/>
</dbReference>
<accession>A0A1H6X6Z4</accession>
<proteinExistence type="predicted"/>
<keyword evidence="2" id="KW-1185">Reference proteome</keyword>
<protein>
    <submittedName>
        <fullName evidence="1">L,D-transpeptidase catalytic domain</fullName>
    </submittedName>
</protein>
<sequence length="249" mass="27779">MSYKFIPLVFLGFILNLSNDKTTSKSIYKSDSVKIEAGKPTVIAENKELSFEEKTEALYNEIEAGQYSLPNLETFIQAFEGYTALENQGKVKNNVLTIVDFSFSSTKERMWVIDMDCKKVILQTLVSHGMNSGTEYANSFSNQNESFKSSLGFFITGETYTGKHGISLKLDGQEYGLNDNARQRSVVVHGADYVSKKLANRQGYIGRSQGCPAVSPEVAPTLINTIKNKSVLFIYHPTRTYVNKSKLVS</sequence>
<dbReference type="InterPro" id="IPR032676">
    <property type="entry name" value="YkuD_2"/>
</dbReference>
<dbReference type="Pfam" id="PF13645">
    <property type="entry name" value="YkuD_2"/>
    <property type="match status" value="1"/>
</dbReference>
<dbReference type="OrthoDB" id="9815195at2"/>
<organism evidence="1 2">
    <name type="scientific">Flavobacterium terrigena</name>
    <dbReference type="NCBI Taxonomy" id="402734"/>
    <lineage>
        <taxon>Bacteria</taxon>
        <taxon>Pseudomonadati</taxon>
        <taxon>Bacteroidota</taxon>
        <taxon>Flavobacteriia</taxon>
        <taxon>Flavobacteriales</taxon>
        <taxon>Flavobacteriaceae</taxon>
        <taxon>Flavobacterium</taxon>
    </lineage>
</organism>
<name>A0A1H6X6Z4_9FLAO</name>
<dbReference type="PANTHER" id="PTHR38477">
    <property type="entry name" value="HYPOTHETICAL EXPORTED PROTEIN"/>
    <property type="match status" value="1"/>
</dbReference>
<dbReference type="AlphaFoldDB" id="A0A1H6X6Z4"/>
<dbReference type="EMBL" id="FNYA01000007">
    <property type="protein sequence ID" value="SEJ20642.1"/>
    <property type="molecule type" value="Genomic_DNA"/>
</dbReference>
<evidence type="ECO:0000313" key="1">
    <source>
        <dbReference type="EMBL" id="SEJ20642.1"/>
    </source>
</evidence>